<name>A7S5H8_NEMVE</name>
<dbReference type="AlphaFoldDB" id="A7S5H8"/>
<evidence type="ECO:0000256" key="2">
    <source>
        <dbReference type="ARBA" id="ARBA00022692"/>
    </source>
</evidence>
<evidence type="ECO:0000256" key="6">
    <source>
        <dbReference type="ARBA" id="ARBA00023170"/>
    </source>
</evidence>
<dbReference type="PANTHER" id="PTHR24240">
    <property type="entry name" value="OPSIN"/>
    <property type="match status" value="1"/>
</dbReference>
<evidence type="ECO:0000313" key="11">
    <source>
        <dbReference type="Proteomes" id="UP000001593"/>
    </source>
</evidence>
<dbReference type="Proteomes" id="UP000001593">
    <property type="component" value="Unassembled WGS sequence"/>
</dbReference>
<evidence type="ECO:0000256" key="8">
    <source>
        <dbReference type="SAM" id="Phobius"/>
    </source>
</evidence>
<keyword evidence="4" id="KW-0297">G-protein coupled receptor</keyword>
<dbReference type="InterPro" id="IPR000276">
    <property type="entry name" value="GPCR_Rhodpsn"/>
</dbReference>
<feature type="non-terminal residue" evidence="10">
    <location>
        <position position="1"/>
    </location>
</feature>
<evidence type="ECO:0000256" key="5">
    <source>
        <dbReference type="ARBA" id="ARBA00023136"/>
    </source>
</evidence>
<feature type="transmembrane region" description="Helical" evidence="8">
    <location>
        <begin position="44"/>
        <end position="67"/>
    </location>
</feature>
<feature type="transmembrane region" description="Helical" evidence="8">
    <location>
        <begin position="12"/>
        <end position="32"/>
    </location>
</feature>
<feature type="transmembrane region" description="Helical" evidence="8">
    <location>
        <begin position="87"/>
        <end position="109"/>
    </location>
</feature>
<dbReference type="eggNOG" id="KOG4219">
    <property type="taxonomic scope" value="Eukaryota"/>
</dbReference>
<feature type="transmembrane region" description="Helical" evidence="8">
    <location>
        <begin position="249"/>
        <end position="267"/>
    </location>
</feature>
<dbReference type="HOGENOM" id="CLU_009579_3_3_1"/>
<protein>
    <recommendedName>
        <fullName evidence="9">G-protein coupled receptors family 1 profile domain-containing protein</fullName>
    </recommendedName>
</protein>
<sequence length="275" mass="31089">MADGLTYVEAVTLSIINVLALLGNTSLYYVVLKKPTMRTRTNWFILNLAAADLLVSVFNMPLTTYTILEGRWVLDERMCTVTGFSNILSFIASVMSLAMISIARYAGIWKSYSKYFTGRRCLIYIACVWFLSTSLAIPPLIGWARYSYIAGNSFCFVDWPSSISYTVFMIAICLFGPLITMIYCYWNIWKTTKESTATLTSHSRHDMRLTRTLIIVVVVFAICWTPFAVTMVVKVILDKPIPRAVDFGTLLLGYANSACNVVIYVIMGKQFRQAF</sequence>
<dbReference type="SUPFAM" id="SSF81321">
    <property type="entry name" value="Family A G protein-coupled receptor-like"/>
    <property type="match status" value="1"/>
</dbReference>
<dbReference type="InParanoid" id="A7S5H8"/>
<evidence type="ECO:0000313" key="10">
    <source>
        <dbReference type="EMBL" id="EDO41012.1"/>
    </source>
</evidence>
<evidence type="ECO:0000256" key="4">
    <source>
        <dbReference type="ARBA" id="ARBA00023040"/>
    </source>
</evidence>
<evidence type="ECO:0000256" key="1">
    <source>
        <dbReference type="ARBA" id="ARBA00004141"/>
    </source>
</evidence>
<feature type="transmembrane region" description="Helical" evidence="8">
    <location>
        <begin position="121"/>
        <end position="143"/>
    </location>
</feature>
<proteinExistence type="predicted"/>
<dbReference type="GO" id="GO:0008020">
    <property type="term" value="F:G protein-coupled photoreceptor activity"/>
    <property type="evidence" value="ECO:0000318"/>
    <property type="project" value="GO_Central"/>
</dbReference>
<organism evidence="10 11">
    <name type="scientific">Nematostella vectensis</name>
    <name type="common">Starlet sea anemone</name>
    <dbReference type="NCBI Taxonomy" id="45351"/>
    <lineage>
        <taxon>Eukaryota</taxon>
        <taxon>Metazoa</taxon>
        <taxon>Cnidaria</taxon>
        <taxon>Anthozoa</taxon>
        <taxon>Hexacorallia</taxon>
        <taxon>Actiniaria</taxon>
        <taxon>Edwardsiidae</taxon>
        <taxon>Nematostella</taxon>
    </lineage>
</organism>
<dbReference type="FunFam" id="1.20.1070.10:FF:000770">
    <property type="entry name" value="Predicted protein"/>
    <property type="match status" value="1"/>
</dbReference>
<dbReference type="GO" id="GO:0071482">
    <property type="term" value="P:cellular response to light stimulus"/>
    <property type="evidence" value="ECO:0000318"/>
    <property type="project" value="GO_Central"/>
</dbReference>
<evidence type="ECO:0000256" key="3">
    <source>
        <dbReference type="ARBA" id="ARBA00022989"/>
    </source>
</evidence>
<comment type="subcellular location">
    <subcellularLocation>
        <location evidence="1">Membrane</location>
        <topology evidence="1">Multi-pass membrane protein</topology>
    </subcellularLocation>
</comment>
<feature type="transmembrane region" description="Helical" evidence="8">
    <location>
        <begin position="213"/>
        <end position="237"/>
    </location>
</feature>
<dbReference type="InterPro" id="IPR050125">
    <property type="entry name" value="GPCR_opsins"/>
</dbReference>
<dbReference type="CDD" id="cd00637">
    <property type="entry name" value="7tm_classA_rhodopsin-like"/>
    <property type="match status" value="1"/>
</dbReference>
<accession>A7S5H8</accession>
<dbReference type="GO" id="GO:0005886">
    <property type="term" value="C:plasma membrane"/>
    <property type="evidence" value="ECO:0000318"/>
    <property type="project" value="GO_Central"/>
</dbReference>
<dbReference type="PRINTS" id="PR00237">
    <property type="entry name" value="GPCRRHODOPSN"/>
</dbReference>
<dbReference type="PhylomeDB" id="A7S5H8"/>
<keyword evidence="7" id="KW-0807">Transducer</keyword>
<evidence type="ECO:0000256" key="7">
    <source>
        <dbReference type="ARBA" id="ARBA00023224"/>
    </source>
</evidence>
<dbReference type="Pfam" id="PF00001">
    <property type="entry name" value="7tm_1"/>
    <property type="match status" value="1"/>
</dbReference>
<dbReference type="EMBL" id="DS469583">
    <property type="protein sequence ID" value="EDO41012.1"/>
    <property type="molecule type" value="Genomic_DNA"/>
</dbReference>
<dbReference type="Gene3D" id="1.20.1070.10">
    <property type="entry name" value="Rhodopsin 7-helix transmembrane proteins"/>
    <property type="match status" value="1"/>
</dbReference>
<feature type="transmembrane region" description="Helical" evidence="8">
    <location>
        <begin position="163"/>
        <end position="186"/>
    </location>
</feature>
<dbReference type="OMA" id="CNCARFR"/>
<dbReference type="InterPro" id="IPR017452">
    <property type="entry name" value="GPCR_Rhodpsn_7TM"/>
</dbReference>
<reference evidence="10 11" key="1">
    <citation type="journal article" date="2007" name="Science">
        <title>Sea anemone genome reveals ancestral eumetazoan gene repertoire and genomic organization.</title>
        <authorList>
            <person name="Putnam N.H."/>
            <person name="Srivastava M."/>
            <person name="Hellsten U."/>
            <person name="Dirks B."/>
            <person name="Chapman J."/>
            <person name="Salamov A."/>
            <person name="Terry A."/>
            <person name="Shapiro H."/>
            <person name="Lindquist E."/>
            <person name="Kapitonov V.V."/>
            <person name="Jurka J."/>
            <person name="Genikhovich G."/>
            <person name="Grigoriev I.V."/>
            <person name="Lucas S.M."/>
            <person name="Steele R.E."/>
            <person name="Finnerty J.R."/>
            <person name="Technau U."/>
            <person name="Martindale M.Q."/>
            <person name="Rokhsar D.S."/>
        </authorList>
    </citation>
    <scope>NUCLEOTIDE SEQUENCE [LARGE SCALE GENOMIC DNA]</scope>
    <source>
        <strain evidence="11">CH2 X CH6</strain>
    </source>
</reference>
<keyword evidence="11" id="KW-1185">Reference proteome</keyword>
<dbReference type="GO" id="GO:0007186">
    <property type="term" value="P:G protein-coupled receptor signaling pathway"/>
    <property type="evidence" value="ECO:0000318"/>
    <property type="project" value="GO_Central"/>
</dbReference>
<gene>
    <name evidence="10" type="ORF">NEMVEDRAFT_v1g166669</name>
</gene>
<evidence type="ECO:0000259" key="9">
    <source>
        <dbReference type="PROSITE" id="PS50262"/>
    </source>
</evidence>
<keyword evidence="2 8" id="KW-0812">Transmembrane</keyword>
<dbReference type="PROSITE" id="PS50262">
    <property type="entry name" value="G_PROTEIN_RECEP_F1_2"/>
    <property type="match status" value="1"/>
</dbReference>
<dbReference type="GO" id="GO:0007602">
    <property type="term" value="P:phototransduction"/>
    <property type="evidence" value="ECO:0000318"/>
    <property type="project" value="GO_Central"/>
</dbReference>
<keyword evidence="6" id="KW-0675">Receptor</keyword>
<keyword evidence="3 8" id="KW-1133">Transmembrane helix</keyword>
<feature type="domain" description="G-protein coupled receptors family 1 profile" evidence="9">
    <location>
        <begin position="23"/>
        <end position="264"/>
    </location>
</feature>
<keyword evidence="5 8" id="KW-0472">Membrane</keyword>
<dbReference type="SMART" id="SM01381">
    <property type="entry name" value="7TM_GPCR_Srsx"/>
    <property type="match status" value="1"/>
</dbReference>